<keyword evidence="2" id="KW-1185">Reference proteome</keyword>
<evidence type="ECO:0000313" key="2">
    <source>
        <dbReference type="Proteomes" id="UP001295463"/>
    </source>
</evidence>
<dbReference type="RefSeq" id="WP_305732836.1">
    <property type="nucleotide sequence ID" value="NZ_OW150024.1"/>
</dbReference>
<dbReference type="Proteomes" id="UP001295463">
    <property type="component" value="Chromosome"/>
</dbReference>
<name>A0ABM9DA09_9BACT</name>
<protein>
    <recommendedName>
        <fullName evidence="3">PhnA protein</fullName>
    </recommendedName>
</protein>
<dbReference type="EMBL" id="OW150024">
    <property type="protein sequence ID" value="CAH2032059.1"/>
    <property type="molecule type" value="Genomic_DNA"/>
</dbReference>
<reference evidence="1 2" key="1">
    <citation type="submission" date="2022-03" db="EMBL/GenBank/DDBJ databases">
        <authorList>
            <person name="Koch H."/>
        </authorList>
    </citation>
    <scope>NUCLEOTIDE SEQUENCE [LARGE SCALE GENOMIC DNA]</scope>
    <source>
        <strain evidence="1 2">G1</strain>
    </source>
</reference>
<gene>
    <name evidence="1" type="ORF">GEAMG1_2223</name>
</gene>
<accession>A0ABM9DA09</accession>
<proteinExistence type="predicted"/>
<evidence type="ECO:0008006" key="3">
    <source>
        <dbReference type="Google" id="ProtNLM"/>
    </source>
</evidence>
<evidence type="ECO:0000313" key="1">
    <source>
        <dbReference type="EMBL" id="CAH2032059.1"/>
    </source>
</evidence>
<sequence length="127" mass="14473">MAKGYNAHQERLAEIARLGKELAKRAGFRCEWCEDKEELRPWDQQPDREVAMERLALLCRRCRELADGAPADPDELHTLRTALWSDIPAVAEGVAAVLVRSRQPWVREAIEESLLDDAVKERLLAGR</sequence>
<organism evidence="1 2">
    <name type="scientific">Trichlorobacter ammonificans</name>
    <dbReference type="NCBI Taxonomy" id="2916410"/>
    <lineage>
        <taxon>Bacteria</taxon>
        <taxon>Pseudomonadati</taxon>
        <taxon>Thermodesulfobacteriota</taxon>
        <taxon>Desulfuromonadia</taxon>
        <taxon>Geobacterales</taxon>
        <taxon>Geobacteraceae</taxon>
        <taxon>Trichlorobacter</taxon>
    </lineage>
</organism>